<keyword evidence="1" id="KW-0472">Membrane</keyword>
<dbReference type="GO" id="GO:0009279">
    <property type="term" value="C:cell outer membrane"/>
    <property type="evidence" value="ECO:0007669"/>
    <property type="project" value="UniProtKB-SubCell"/>
</dbReference>
<dbReference type="NCBIfam" id="TIGR04057">
    <property type="entry name" value="SusC_RagA_signa"/>
    <property type="match status" value="1"/>
</dbReference>
<feature type="chain" id="PRO_5034416844" evidence="2">
    <location>
        <begin position="21"/>
        <end position="1032"/>
    </location>
</feature>
<comment type="caution">
    <text evidence="4">The sequence shown here is derived from an EMBL/GenBank/DDBJ whole genome shotgun (WGS) entry which is preliminary data.</text>
</comment>
<dbReference type="InterPro" id="IPR008969">
    <property type="entry name" value="CarboxyPept-like_regulatory"/>
</dbReference>
<dbReference type="InterPro" id="IPR012910">
    <property type="entry name" value="Plug_dom"/>
</dbReference>
<dbReference type="RefSeq" id="WP_182498993.1">
    <property type="nucleotide sequence ID" value="NZ_BMKM01000002.1"/>
</dbReference>
<name>A0A8H9G0P1_9SPHI</name>
<reference evidence="4" key="1">
    <citation type="journal article" date="2014" name="Int. J. Syst. Evol. Microbiol.">
        <title>Complete genome sequence of Corynebacterium casei LMG S-19264T (=DSM 44701T), isolated from a smear-ripened cheese.</title>
        <authorList>
            <consortium name="US DOE Joint Genome Institute (JGI-PGF)"/>
            <person name="Walter F."/>
            <person name="Albersmeier A."/>
            <person name="Kalinowski J."/>
            <person name="Ruckert C."/>
        </authorList>
    </citation>
    <scope>NUCLEOTIDE SEQUENCE</scope>
    <source>
        <strain evidence="4">CGMCC 1.15966</strain>
    </source>
</reference>
<keyword evidence="5" id="KW-1185">Reference proteome</keyword>
<organism evidence="4 5">
    <name type="scientific">Sphingobacterium cellulitidis</name>
    <dbReference type="NCBI Taxonomy" id="1768011"/>
    <lineage>
        <taxon>Bacteria</taxon>
        <taxon>Pseudomonadati</taxon>
        <taxon>Bacteroidota</taxon>
        <taxon>Sphingobacteriia</taxon>
        <taxon>Sphingobacteriales</taxon>
        <taxon>Sphingobacteriaceae</taxon>
        <taxon>Sphingobacterium</taxon>
    </lineage>
</organism>
<dbReference type="Pfam" id="PF13715">
    <property type="entry name" value="CarbopepD_reg_2"/>
    <property type="match status" value="1"/>
</dbReference>
<evidence type="ECO:0000256" key="2">
    <source>
        <dbReference type="SAM" id="SignalP"/>
    </source>
</evidence>
<keyword evidence="1" id="KW-1134">Transmembrane beta strand</keyword>
<keyword evidence="1" id="KW-0998">Cell outer membrane</keyword>
<evidence type="ECO:0000256" key="1">
    <source>
        <dbReference type="PROSITE-ProRule" id="PRU01360"/>
    </source>
</evidence>
<gene>
    <name evidence="4" type="ORF">GCM10011516_13190</name>
</gene>
<dbReference type="FunFam" id="2.170.130.10:FF:000003">
    <property type="entry name" value="SusC/RagA family TonB-linked outer membrane protein"/>
    <property type="match status" value="1"/>
</dbReference>
<keyword evidence="1" id="KW-0813">Transport</keyword>
<accession>A0A8H9G0P1</accession>
<feature type="domain" description="TonB-dependent receptor plug" evidence="3">
    <location>
        <begin position="121"/>
        <end position="223"/>
    </location>
</feature>
<dbReference type="InterPro" id="IPR023996">
    <property type="entry name" value="TonB-dep_OMP_SusC/RagA"/>
</dbReference>
<dbReference type="InterPro" id="IPR039426">
    <property type="entry name" value="TonB-dep_rcpt-like"/>
</dbReference>
<dbReference type="InterPro" id="IPR023997">
    <property type="entry name" value="TonB-dep_OMP_SusC/RagA_CS"/>
</dbReference>
<reference evidence="4" key="2">
    <citation type="submission" date="2020-09" db="EMBL/GenBank/DDBJ databases">
        <authorList>
            <person name="Sun Q."/>
            <person name="Zhou Y."/>
        </authorList>
    </citation>
    <scope>NUCLEOTIDE SEQUENCE</scope>
    <source>
        <strain evidence="4">CGMCC 1.15966</strain>
    </source>
</reference>
<dbReference type="Pfam" id="PF07715">
    <property type="entry name" value="Plug"/>
    <property type="match status" value="1"/>
</dbReference>
<sequence length="1032" mass="115083">MKFKILSLWMVILSFSVLSAYSQESYNISGTVLDDLGNPIPAVTIYLRDKISIGTSSLEDGKFTIKASRGDMLVFKHVGFKDIEYLVTEAKSDLTIQFNEKAEEIDEVVVVGLGQQRKISNVAAVTSVDVKALQTPVVSIANLLGGRAAGVISLQSSGEPGKNISEFWVRGIGTFGANSSALVLIDGLEGNINSIDPADIESFSILKDASATAVYGVRGANGVVLITTKRGQAGKLSITGRVNASANFLPRLPDYLRAYDYARLANEAREVRGETPIYSGVELDIIKDGLDRDMYPDVSWQDQVLRNNAYRKSFYASARGGAQVARYFLSLGMSDETAAYKFDDASVYASNAGYKTYNYRTNIDLELSPTSTLYFGTDGFLSVNNTPGVASTDYIWYAQSNLNPLLIPLVYSDGKLPATSTTGSLRSPLVMINHMGRRSNQEFRGKFTLALDQKLDFLLPGLKIRGQGAYDIVSWFNESRLISPALFQAVGRDQQGELITIERSPAQAISYGKSTNQFRKYHFESTLNYEKKINEDHRTSALVYYYLSDQKEADKGTNNLSAIPIRYQGVSSRFTYGYQDTYMVDFNFGYTGSENFQPGKQYGFFPSVAAGWVPSNYKFVKDHLPWISFLKFRGSFGTVGNDRITNDRRFPYLTMVNSYIASPWGSSALLDAVNESVIGADNLQWEKAEKANIGMELNLFNDKLSFIVDVFNDQRNGIFMQRVQVPDYAGLTTMPYGNVGRMKSIGADGSGSYKHTINDDMSFTVRGNFTYSKNNVQNWEEANPKYPYQEVSGYPYGSIRGYQSLGLFRDWDDVNNSPAQFGKVQPGDIKYRDINGDGVINSDDRVPLTHSTYPLLMYGFGGEFNYKKFTLGVLFKGTGQTDFFYSGNGIGTGYVPFFNGVNGNVLNLASDPSNRWIPMEYALANGIDPSLAENPNARYPRLTYGNNTNNSQLSDFWRGDARYLRLQEVNLNYNLRAPFLQRIKIASVDFQLVANNLVIWDKVKIFDPELAYRNGEVYPIPTSFIFQMYLNL</sequence>
<evidence type="ECO:0000313" key="4">
    <source>
        <dbReference type="EMBL" id="GGE16844.1"/>
    </source>
</evidence>
<dbReference type="Proteomes" id="UP000614460">
    <property type="component" value="Unassembled WGS sequence"/>
</dbReference>
<proteinExistence type="inferred from homology"/>
<dbReference type="PROSITE" id="PS52016">
    <property type="entry name" value="TONB_DEPENDENT_REC_3"/>
    <property type="match status" value="1"/>
</dbReference>
<dbReference type="AlphaFoldDB" id="A0A8H9G0P1"/>
<keyword evidence="2" id="KW-0732">Signal</keyword>
<evidence type="ECO:0000259" key="3">
    <source>
        <dbReference type="Pfam" id="PF07715"/>
    </source>
</evidence>
<dbReference type="NCBIfam" id="TIGR04056">
    <property type="entry name" value="OMP_RagA_SusC"/>
    <property type="match status" value="1"/>
</dbReference>
<evidence type="ECO:0000313" key="5">
    <source>
        <dbReference type="Proteomes" id="UP000614460"/>
    </source>
</evidence>
<dbReference type="EMBL" id="BMKM01000002">
    <property type="protein sequence ID" value="GGE16844.1"/>
    <property type="molecule type" value="Genomic_DNA"/>
</dbReference>
<dbReference type="Gene3D" id="2.170.130.10">
    <property type="entry name" value="TonB-dependent receptor, plug domain"/>
    <property type="match status" value="1"/>
</dbReference>
<feature type="signal peptide" evidence="2">
    <location>
        <begin position="1"/>
        <end position="20"/>
    </location>
</feature>
<comment type="subcellular location">
    <subcellularLocation>
        <location evidence="1">Cell outer membrane</location>
        <topology evidence="1">Multi-pass membrane protein</topology>
    </subcellularLocation>
</comment>
<dbReference type="InterPro" id="IPR037066">
    <property type="entry name" value="Plug_dom_sf"/>
</dbReference>
<dbReference type="SUPFAM" id="SSF56935">
    <property type="entry name" value="Porins"/>
    <property type="match status" value="1"/>
</dbReference>
<keyword evidence="1" id="KW-0812">Transmembrane</keyword>
<protein>
    <submittedName>
        <fullName evidence="4">SusC/RagA family TonB-linked outer membrane protein</fullName>
    </submittedName>
</protein>
<comment type="similarity">
    <text evidence="1">Belongs to the TonB-dependent receptor family.</text>
</comment>
<dbReference type="SUPFAM" id="SSF49464">
    <property type="entry name" value="Carboxypeptidase regulatory domain-like"/>
    <property type="match status" value="1"/>
</dbReference>